<evidence type="ECO:0000256" key="11">
    <source>
        <dbReference type="ARBA" id="ARBA00022989"/>
    </source>
</evidence>
<dbReference type="InterPro" id="IPR009011">
    <property type="entry name" value="Man6P_isomerase_rcpt-bd_dom_sf"/>
</dbReference>
<evidence type="ECO:0000313" key="21">
    <source>
        <dbReference type="Proteomes" id="UP000283509"/>
    </source>
</evidence>
<dbReference type="GO" id="GO:0000139">
    <property type="term" value="C:Golgi membrane"/>
    <property type="evidence" value="ECO:0007669"/>
    <property type="project" value="UniProtKB-SubCell"/>
</dbReference>
<evidence type="ECO:0000256" key="3">
    <source>
        <dbReference type="ARBA" id="ARBA00004394"/>
    </source>
</evidence>
<dbReference type="OrthoDB" id="29460at2759"/>
<dbReference type="Proteomes" id="UP000283509">
    <property type="component" value="Unassembled WGS sequence"/>
</dbReference>
<evidence type="ECO:0000256" key="8">
    <source>
        <dbReference type="ARBA" id="ARBA00022692"/>
    </source>
</evidence>
<reference evidence="20 21" key="2">
    <citation type="submission" date="2019-01" db="EMBL/GenBank/DDBJ databases">
        <title>The decoding of complex shrimp genome reveals the adaptation for benthos swimmer, frequently molting mechanism and breeding impact on genome.</title>
        <authorList>
            <person name="Sun Y."/>
            <person name="Gao Y."/>
            <person name="Yu Y."/>
        </authorList>
    </citation>
    <scope>NUCLEOTIDE SEQUENCE [LARGE SCALE GENOMIC DNA]</scope>
    <source>
        <tissue evidence="20">Muscle</tissue>
    </source>
</reference>
<feature type="domain" description="MRH" evidence="19">
    <location>
        <begin position="32"/>
        <end position="149"/>
    </location>
</feature>
<dbReference type="Pfam" id="PF09451">
    <property type="entry name" value="ATG27"/>
    <property type="match status" value="1"/>
</dbReference>
<evidence type="ECO:0000256" key="2">
    <source>
        <dbReference type="ARBA" id="ARBA00004358"/>
    </source>
</evidence>
<evidence type="ECO:0000313" key="20">
    <source>
        <dbReference type="EMBL" id="ROT73784.1"/>
    </source>
</evidence>
<reference evidence="20 21" key="1">
    <citation type="submission" date="2018-04" db="EMBL/GenBank/DDBJ databases">
        <authorList>
            <person name="Zhang X."/>
            <person name="Yuan J."/>
            <person name="Li F."/>
            <person name="Xiang J."/>
        </authorList>
    </citation>
    <scope>NUCLEOTIDE SEQUENCE [LARGE SCALE GENOMIC DNA]</scope>
    <source>
        <tissue evidence="20">Muscle</tissue>
    </source>
</reference>
<comment type="caution">
    <text evidence="20">The sequence shown here is derived from an EMBL/GenBank/DDBJ whole genome shotgun (WGS) entry which is preliminary data.</text>
</comment>
<dbReference type="Gene3D" id="2.70.130.10">
    <property type="entry name" value="Mannose-6-phosphate receptor binding domain"/>
    <property type="match status" value="1"/>
</dbReference>
<dbReference type="EMBL" id="QCYY01001992">
    <property type="protein sequence ID" value="ROT73784.1"/>
    <property type="molecule type" value="Genomic_DNA"/>
</dbReference>
<dbReference type="SUPFAM" id="SSF50911">
    <property type="entry name" value="Mannose 6-phosphate receptor domain"/>
    <property type="match status" value="1"/>
</dbReference>
<dbReference type="PROSITE" id="PS51914">
    <property type="entry name" value="MRH"/>
    <property type="match status" value="1"/>
</dbReference>
<feature type="transmembrane region" description="Helical" evidence="18">
    <location>
        <begin position="165"/>
        <end position="184"/>
    </location>
</feature>
<evidence type="ECO:0000256" key="16">
    <source>
        <dbReference type="ARBA" id="ARBA00023157"/>
    </source>
</evidence>
<proteinExistence type="inferred from homology"/>
<evidence type="ECO:0000256" key="4">
    <source>
        <dbReference type="ARBA" id="ARBA00004472"/>
    </source>
</evidence>
<keyword evidence="13" id="KW-0333">Golgi apparatus</keyword>
<accession>A0A3R7M703</accession>
<keyword evidence="8 18" id="KW-0812">Transmembrane</keyword>
<evidence type="ECO:0000256" key="15">
    <source>
        <dbReference type="ARBA" id="ARBA00023136"/>
    </source>
</evidence>
<evidence type="ECO:0000256" key="18">
    <source>
        <dbReference type="SAM" id="Phobius"/>
    </source>
</evidence>
<sequence>MSTCRCQFDGGQEINLMKVAAGPLDAPRFKELTASNKSDTSLYSYNPCYSYVFPPDGQEMSCGKDVAVCQSSTSGPINVGKQSLAKFHFDNSTDQWILSYYNDIGDRLSNVILQCTDNDNDVLEVFGETTGQHRSVFNMTLKSKCACIGGCLTPILPHGMSVGSLFLLLLLIFICVYLTVGYLYRRYVIGARGIELLPHLSFWMDFPYLVQDGFFFLLYCGRRDVTYERI</sequence>
<evidence type="ECO:0000256" key="17">
    <source>
        <dbReference type="ARBA" id="ARBA00023329"/>
    </source>
</evidence>
<keyword evidence="11 18" id="KW-1133">Transmembrane helix</keyword>
<evidence type="ECO:0000256" key="6">
    <source>
        <dbReference type="ARBA" id="ARBA00013776"/>
    </source>
</evidence>
<evidence type="ECO:0000259" key="19">
    <source>
        <dbReference type="PROSITE" id="PS51914"/>
    </source>
</evidence>
<keyword evidence="9" id="KW-0732">Signal</keyword>
<evidence type="ECO:0000256" key="9">
    <source>
        <dbReference type="ARBA" id="ARBA00022729"/>
    </source>
</evidence>
<comment type="similarity">
    <text evidence="5">Belongs to the ATG27 family.</text>
</comment>
<dbReference type="PANTHER" id="PTHR15071">
    <property type="entry name" value="MANNOSE-6-PHOSPHATE RECEPTOR FAMILY MEMBER"/>
    <property type="match status" value="1"/>
</dbReference>
<evidence type="ECO:0000256" key="12">
    <source>
        <dbReference type="ARBA" id="ARBA00023006"/>
    </source>
</evidence>
<evidence type="ECO:0000256" key="7">
    <source>
        <dbReference type="ARBA" id="ARBA00022448"/>
    </source>
</evidence>
<keyword evidence="21" id="KW-1185">Reference proteome</keyword>
<keyword evidence="16" id="KW-1015">Disulfide bond</keyword>
<gene>
    <name evidence="20" type="ORF">C7M84_007759</name>
</gene>
<comment type="subcellular location">
    <subcellularLocation>
        <location evidence="2">Cytoplasmic vesicle membrane</location>
        <topology evidence="2">Single-pass type I membrane protein</topology>
    </subcellularLocation>
    <subcellularLocation>
        <location evidence="3">Golgi apparatus membrane</location>
    </subcellularLocation>
    <subcellularLocation>
        <location evidence="1">Mitochondrion membrane</location>
        <topology evidence="1">Single-pass membrane protein</topology>
    </subcellularLocation>
    <subcellularLocation>
        <location evidence="4">Preautophagosomal structure membrane</location>
        <topology evidence="4">Single-pass type I membrane protein</topology>
    </subcellularLocation>
</comment>
<name>A0A3R7M703_PENVA</name>
<evidence type="ECO:0000256" key="13">
    <source>
        <dbReference type="ARBA" id="ARBA00023034"/>
    </source>
</evidence>
<evidence type="ECO:0000256" key="5">
    <source>
        <dbReference type="ARBA" id="ARBA00005363"/>
    </source>
</evidence>
<dbReference type="GO" id="GO:0005802">
    <property type="term" value="C:trans-Golgi network"/>
    <property type="evidence" value="ECO:0007669"/>
    <property type="project" value="TreeGrafter"/>
</dbReference>
<dbReference type="AlphaFoldDB" id="A0A3R7M703"/>
<keyword evidence="12" id="KW-0072">Autophagy</keyword>
<keyword evidence="10" id="KW-0653">Protein transport</keyword>
<keyword evidence="7" id="KW-0813">Transport</keyword>
<evidence type="ECO:0000256" key="10">
    <source>
        <dbReference type="ARBA" id="ARBA00022927"/>
    </source>
</evidence>
<dbReference type="PANTHER" id="PTHR15071:SF0">
    <property type="entry name" value="MANNOSE 6-PHOSPHATE RECEPTOR-LIKE PROTEIN 1"/>
    <property type="match status" value="1"/>
</dbReference>
<protein>
    <recommendedName>
        <fullName evidence="6">Autophagy-related protein 27</fullName>
    </recommendedName>
</protein>
<dbReference type="InterPro" id="IPR044865">
    <property type="entry name" value="MRH_dom"/>
</dbReference>
<evidence type="ECO:0000256" key="14">
    <source>
        <dbReference type="ARBA" id="ARBA00023128"/>
    </source>
</evidence>
<evidence type="ECO:0000256" key="1">
    <source>
        <dbReference type="ARBA" id="ARBA00004304"/>
    </source>
</evidence>
<dbReference type="InterPro" id="IPR018939">
    <property type="entry name" value="Autophagy-rel_prot_27"/>
</dbReference>
<dbReference type="GO" id="GO:0010008">
    <property type="term" value="C:endosome membrane"/>
    <property type="evidence" value="ECO:0007669"/>
    <property type="project" value="UniProtKB-SubCell"/>
</dbReference>
<keyword evidence="17" id="KW-0968">Cytoplasmic vesicle</keyword>
<organism evidence="20 21">
    <name type="scientific">Penaeus vannamei</name>
    <name type="common">Whiteleg shrimp</name>
    <name type="synonym">Litopenaeus vannamei</name>
    <dbReference type="NCBI Taxonomy" id="6689"/>
    <lineage>
        <taxon>Eukaryota</taxon>
        <taxon>Metazoa</taxon>
        <taxon>Ecdysozoa</taxon>
        <taxon>Arthropoda</taxon>
        <taxon>Crustacea</taxon>
        <taxon>Multicrustacea</taxon>
        <taxon>Malacostraca</taxon>
        <taxon>Eumalacostraca</taxon>
        <taxon>Eucarida</taxon>
        <taxon>Decapoda</taxon>
        <taxon>Dendrobranchiata</taxon>
        <taxon>Penaeoidea</taxon>
        <taxon>Penaeidae</taxon>
        <taxon>Penaeus</taxon>
    </lineage>
</organism>
<keyword evidence="15 18" id="KW-0472">Membrane</keyword>
<keyword evidence="14" id="KW-0496">Mitochondrion</keyword>
<dbReference type="STRING" id="6689.A0A3R7M703"/>